<protein>
    <recommendedName>
        <fullName evidence="3">Outer membrane lipoprotein-sorting protein</fullName>
    </recommendedName>
</protein>
<evidence type="ECO:0008006" key="3">
    <source>
        <dbReference type="Google" id="ProtNLM"/>
    </source>
</evidence>
<comment type="caution">
    <text evidence="1">The sequence shown here is derived from an EMBL/GenBank/DDBJ whole genome shotgun (WGS) entry which is preliminary data.</text>
</comment>
<gene>
    <name evidence="1" type="ORF">D7Z94_05650</name>
</gene>
<evidence type="ECO:0000313" key="2">
    <source>
        <dbReference type="Proteomes" id="UP000276603"/>
    </source>
</evidence>
<evidence type="ECO:0000313" key="1">
    <source>
        <dbReference type="EMBL" id="RKN83310.1"/>
    </source>
</evidence>
<accession>A0A3B0CDG7</accession>
<name>A0A3B0CDG7_9FLAO</name>
<proteinExistence type="predicted"/>
<keyword evidence="2" id="KW-1185">Reference proteome</keyword>
<dbReference type="Proteomes" id="UP000276603">
    <property type="component" value="Unassembled WGS sequence"/>
</dbReference>
<organism evidence="1 2">
    <name type="scientific">Ulvibacterium marinum</name>
    <dbReference type="NCBI Taxonomy" id="2419782"/>
    <lineage>
        <taxon>Bacteria</taxon>
        <taxon>Pseudomonadati</taxon>
        <taxon>Bacteroidota</taxon>
        <taxon>Flavobacteriia</taxon>
        <taxon>Flavobacteriales</taxon>
        <taxon>Flavobacteriaceae</taxon>
        <taxon>Ulvibacterium</taxon>
    </lineage>
</organism>
<dbReference type="AlphaFoldDB" id="A0A3B0CDG7"/>
<reference evidence="1 2" key="1">
    <citation type="submission" date="2018-10" db="EMBL/GenBank/DDBJ databases">
        <title>Ulvibacterium marinum gen. nov., sp. nov., a novel marine bacterium of the family Flavobacteriaceae, isolated from a culture of the green alga Ulva prolifera.</title>
        <authorList>
            <person name="Zhang Z."/>
        </authorList>
    </citation>
    <scope>NUCLEOTIDE SEQUENCE [LARGE SCALE GENOMIC DNA]</scope>
    <source>
        <strain evidence="1 2">CCMM003</strain>
    </source>
</reference>
<sequence length="246" mass="28415">MLLFALSTKAQDAKQVVSDMIETVGGKANFYKLKNVTYDYEYINPKAPMTLKSHETYVFHKEKSHAAYSVNTVTAPNGQKVVEGYDGTDAWVTMDRKLSDNEQANNFARFMRKTNYYWFSMFFKLLDDGVNHEYLGSKTVNGKAYDKVKITFGNNVGDAQDIYVLFINKKTKLVDQFLFTVMSFQMAEPQLMVMEYETIDGIQIGSKRKYIEADWEGNIKGKRWVTTNWTNIDFDTDVDTSLFERP</sequence>
<dbReference type="EMBL" id="RBCJ01000001">
    <property type="protein sequence ID" value="RKN83310.1"/>
    <property type="molecule type" value="Genomic_DNA"/>
</dbReference>